<dbReference type="Pfam" id="PF07396">
    <property type="entry name" value="Porin_O_P"/>
    <property type="match status" value="1"/>
</dbReference>
<sequence length="190" mass="21210">MNKKSIKAGLAILTIMGMSAKMEAQKKNDFNNPGLTHYLNDEHTRYVSFSGYAELWARYTQLNPGSLINDQAKSDVSDLSLRRVRVKMTYKPTEKLMFVLQAGTTNVNMNAKASNYIDLLDAYAEYAFNDKIAVGAGRSTWRGLSRFTTGPLNTLLYDLPAYATSNAGATDFTVRELSVYAKGQLGRFDY</sequence>
<name>A0ABU4JGV6_9FLAO</name>
<keyword evidence="2" id="KW-1185">Reference proteome</keyword>
<dbReference type="EMBL" id="JAMXLT020000012">
    <property type="protein sequence ID" value="MDW8548922.1"/>
    <property type="molecule type" value="Genomic_DNA"/>
</dbReference>
<evidence type="ECO:0000313" key="1">
    <source>
        <dbReference type="EMBL" id="MDW8548922.1"/>
    </source>
</evidence>
<dbReference type="Proteomes" id="UP001204439">
    <property type="component" value="Unassembled WGS sequence"/>
</dbReference>
<evidence type="ECO:0000313" key="2">
    <source>
        <dbReference type="Proteomes" id="UP001204439"/>
    </source>
</evidence>
<dbReference type="Gene3D" id="2.40.160.10">
    <property type="entry name" value="Porin"/>
    <property type="match status" value="1"/>
</dbReference>
<organism evidence="1 2">
    <name type="scientific">Epilithonimonas ginsengisoli</name>
    <dbReference type="NCBI Taxonomy" id="1245592"/>
    <lineage>
        <taxon>Bacteria</taxon>
        <taxon>Pseudomonadati</taxon>
        <taxon>Bacteroidota</taxon>
        <taxon>Flavobacteriia</taxon>
        <taxon>Flavobacteriales</taxon>
        <taxon>Weeksellaceae</taxon>
        <taxon>Chryseobacterium group</taxon>
        <taxon>Epilithonimonas</taxon>
    </lineage>
</organism>
<protein>
    <submittedName>
        <fullName evidence="1">Porin</fullName>
    </submittedName>
</protein>
<accession>A0ABU4JGV6</accession>
<proteinExistence type="predicted"/>
<dbReference type="InterPro" id="IPR023614">
    <property type="entry name" value="Porin_dom_sf"/>
</dbReference>
<reference evidence="1 2" key="1">
    <citation type="submission" date="2023-11" db="EMBL/GenBank/DDBJ databases">
        <title>First isolation, identification, and characterization of non-pathogenic Epilithonimonas ginsengisoli isolated from diseased farmed rainbow trout (Oncorhynchus mykiss) in Chile.</title>
        <authorList>
            <person name="Miranda C.D."/>
            <person name="Irgang R."/>
            <person name="Concha C."/>
            <person name="Rojas R."/>
            <person name="Avendano R."/>
        </authorList>
    </citation>
    <scope>NUCLEOTIDE SEQUENCE [LARGE SCALE GENOMIC DNA]</scope>
    <source>
        <strain evidence="1 2">FP99</strain>
    </source>
</reference>
<dbReference type="RefSeq" id="WP_063968703.1">
    <property type="nucleotide sequence ID" value="NZ_JAMXLT020000012.1"/>
</dbReference>
<dbReference type="InterPro" id="IPR010870">
    <property type="entry name" value="Porin_O/P"/>
</dbReference>
<comment type="caution">
    <text evidence="1">The sequence shown here is derived from an EMBL/GenBank/DDBJ whole genome shotgun (WGS) entry which is preliminary data.</text>
</comment>
<gene>
    <name evidence="1" type="ORF">NG800_008365</name>
</gene>